<dbReference type="InterPro" id="IPR046139">
    <property type="entry name" value="DUF6141"/>
</dbReference>
<name>A0ABX0F9S0_9BACL</name>
<sequence length="161" mass="18230">MNVRYEEKQGLPKVLIPLVAVPTLLIWGISLLQLLSGKPLGNHPLSDSEMRVMLLVFGVLLPLLILIVRGKIAVTEERLTLQLLPFFRKSVRLDEIVRVAPLKIDPLEDFASWGVKYRRGTLRFVLQGREGLRIELADGRSMVITCPRRDELIEALGKEPE</sequence>
<proteinExistence type="predicted"/>
<keyword evidence="1" id="KW-0472">Membrane</keyword>
<evidence type="ECO:0000313" key="2">
    <source>
        <dbReference type="EMBL" id="NGZ77686.1"/>
    </source>
</evidence>
<protein>
    <recommendedName>
        <fullName evidence="4">Bacterial Pleckstrin homology domain-containing protein</fullName>
    </recommendedName>
</protein>
<accession>A0ABX0F9S0</accession>
<evidence type="ECO:0008006" key="4">
    <source>
        <dbReference type="Google" id="ProtNLM"/>
    </source>
</evidence>
<feature type="transmembrane region" description="Helical" evidence="1">
    <location>
        <begin position="14"/>
        <end position="35"/>
    </location>
</feature>
<dbReference type="Pfam" id="PF19638">
    <property type="entry name" value="DUF6141"/>
    <property type="match status" value="1"/>
</dbReference>
<dbReference type="Proteomes" id="UP000800303">
    <property type="component" value="Unassembled WGS sequence"/>
</dbReference>
<keyword evidence="1" id="KW-1133">Transmembrane helix</keyword>
<feature type="transmembrane region" description="Helical" evidence="1">
    <location>
        <begin position="50"/>
        <end position="68"/>
    </location>
</feature>
<keyword evidence="3" id="KW-1185">Reference proteome</keyword>
<gene>
    <name evidence="2" type="ORF">GYN08_20545</name>
</gene>
<evidence type="ECO:0000313" key="3">
    <source>
        <dbReference type="Proteomes" id="UP000800303"/>
    </source>
</evidence>
<organism evidence="2 3">
    <name type="scientific">Saccharibacillus alkalitolerans</name>
    <dbReference type="NCBI Taxonomy" id="2705290"/>
    <lineage>
        <taxon>Bacteria</taxon>
        <taxon>Bacillati</taxon>
        <taxon>Bacillota</taxon>
        <taxon>Bacilli</taxon>
        <taxon>Bacillales</taxon>
        <taxon>Paenibacillaceae</taxon>
        <taxon>Saccharibacillus</taxon>
    </lineage>
</organism>
<evidence type="ECO:0000256" key="1">
    <source>
        <dbReference type="SAM" id="Phobius"/>
    </source>
</evidence>
<comment type="caution">
    <text evidence="2">The sequence shown here is derived from an EMBL/GenBank/DDBJ whole genome shotgun (WGS) entry which is preliminary data.</text>
</comment>
<reference evidence="2 3" key="1">
    <citation type="submission" date="2020-01" db="EMBL/GenBank/DDBJ databases">
        <title>Polyphasic characterisation and genomic insights into a novel alkali tolerant bacterium VR-M41.</title>
        <authorList>
            <person name="Vemuluri V.R."/>
        </authorList>
    </citation>
    <scope>NUCLEOTIDE SEQUENCE [LARGE SCALE GENOMIC DNA]</scope>
    <source>
        <strain evidence="2 3">VR-M41</strain>
    </source>
</reference>
<dbReference type="EMBL" id="JAAFGS010000010">
    <property type="protein sequence ID" value="NGZ77686.1"/>
    <property type="molecule type" value="Genomic_DNA"/>
</dbReference>
<dbReference type="RefSeq" id="WP_166278556.1">
    <property type="nucleotide sequence ID" value="NZ_JAAFGS010000010.1"/>
</dbReference>
<keyword evidence="1" id="KW-0812">Transmembrane</keyword>